<dbReference type="Pfam" id="PF00486">
    <property type="entry name" value="Trans_reg_C"/>
    <property type="match status" value="1"/>
</dbReference>
<evidence type="ECO:0000259" key="4">
    <source>
        <dbReference type="PROSITE" id="PS51755"/>
    </source>
</evidence>
<dbReference type="EMBL" id="CAMAPD010000002">
    <property type="protein sequence ID" value="CAH9051235.1"/>
    <property type="molecule type" value="Genomic_DNA"/>
</dbReference>
<dbReference type="Gene3D" id="1.10.10.10">
    <property type="entry name" value="Winged helix-like DNA-binding domain superfamily/Winged helix DNA-binding domain"/>
    <property type="match status" value="1"/>
</dbReference>
<keyword evidence="3" id="KW-1133">Transmembrane helix</keyword>
<dbReference type="Proteomes" id="UP001152485">
    <property type="component" value="Unassembled WGS sequence"/>
</dbReference>
<dbReference type="InterPro" id="IPR001867">
    <property type="entry name" value="OmpR/PhoB-type_DNA-bd"/>
</dbReference>
<dbReference type="InterPro" id="IPR016032">
    <property type="entry name" value="Sig_transdc_resp-reg_C-effctor"/>
</dbReference>
<sequence>MKLSFATFQFDPQQQLLLNNGNIVQLNDKALRLLALFLSKPKDVISKAEILDSVWPDSVVSDQVVFQNISQLRALLGNNAIKTFSKKGYQWQLPIIRLTNNEASQNQVSETSTIANHKPIKTKLKPELSYFRPSILPGLITIIVTSILALSILFFTQLQSKSSLLAHSKRDQVVALTIKNTQWQLSNKPTNLSTHILFNSPFDTWKTTAVNQGNWLLATRVYPLDTGVALRFHIQGAKRGWSDYIESDNLNQAYQQLEVLLSQLAKTAYFSEQEDTVALTLLPIQDDTHANMTLVELQRAKLFFKLNELDAAEASVNLQLSQFNSALRAGLLHLLKTQINLWDQRWLEAQVNADKAIDYFQKLTLQQLESQALIELAWLNLVNQEFRQGIQILNRAASKARLASEPVLEVNARLTQSFFAAKSGQTELMHAQLDLAKELLQLHTLVGSHQVPIFIHLAWIANSNTNALPHYLKVLAQPFSADYEDDFYFAAAQVRNIYLEQQNYTQAMTAILTWQRPTFQILSHAHIALAQQQWQQSLDYSQHAFSQALTSNQKVDALDAALLILELNNKHHFHINIEKYAHFIKQKATRRWLSQNKYKLEAVNF</sequence>
<feature type="DNA-binding region" description="OmpR/PhoB-type" evidence="2">
    <location>
        <begin position="1"/>
        <end position="93"/>
    </location>
</feature>
<keyword evidence="1 2" id="KW-0238">DNA-binding</keyword>
<organism evidence="5 6">
    <name type="scientific">Pseudoalteromonas holothuriae</name>
    <dbReference type="NCBI Taxonomy" id="2963714"/>
    <lineage>
        <taxon>Bacteria</taxon>
        <taxon>Pseudomonadati</taxon>
        <taxon>Pseudomonadota</taxon>
        <taxon>Gammaproteobacteria</taxon>
        <taxon>Alteromonadales</taxon>
        <taxon>Pseudoalteromonadaceae</taxon>
        <taxon>Pseudoalteromonas</taxon>
    </lineage>
</organism>
<evidence type="ECO:0000313" key="6">
    <source>
        <dbReference type="Proteomes" id="UP001152485"/>
    </source>
</evidence>
<evidence type="ECO:0000313" key="5">
    <source>
        <dbReference type="EMBL" id="CAH9051235.1"/>
    </source>
</evidence>
<dbReference type="RefSeq" id="WP_261591565.1">
    <property type="nucleotide sequence ID" value="NZ_CAMAPD010000002.1"/>
</dbReference>
<proteinExistence type="predicted"/>
<protein>
    <recommendedName>
        <fullName evidence="4">OmpR/PhoB-type domain-containing protein</fullName>
    </recommendedName>
</protein>
<evidence type="ECO:0000256" key="1">
    <source>
        <dbReference type="ARBA" id="ARBA00023125"/>
    </source>
</evidence>
<dbReference type="PROSITE" id="PS51755">
    <property type="entry name" value="OMPR_PHOB"/>
    <property type="match status" value="1"/>
</dbReference>
<keyword evidence="3" id="KW-0472">Membrane</keyword>
<keyword evidence="3" id="KW-0812">Transmembrane</keyword>
<comment type="caution">
    <text evidence="5">The sequence shown here is derived from an EMBL/GenBank/DDBJ whole genome shotgun (WGS) entry which is preliminary data.</text>
</comment>
<evidence type="ECO:0000256" key="2">
    <source>
        <dbReference type="PROSITE-ProRule" id="PRU01091"/>
    </source>
</evidence>
<gene>
    <name evidence="5" type="ORF">PSECIP111951_00350</name>
</gene>
<name>A0ABN8UGG2_9GAMM</name>
<feature type="transmembrane region" description="Helical" evidence="3">
    <location>
        <begin position="135"/>
        <end position="155"/>
    </location>
</feature>
<evidence type="ECO:0000256" key="3">
    <source>
        <dbReference type="SAM" id="Phobius"/>
    </source>
</evidence>
<dbReference type="InterPro" id="IPR036388">
    <property type="entry name" value="WH-like_DNA-bd_sf"/>
</dbReference>
<dbReference type="CDD" id="cd00383">
    <property type="entry name" value="trans_reg_C"/>
    <property type="match status" value="1"/>
</dbReference>
<reference evidence="5 6" key="1">
    <citation type="submission" date="2022-07" db="EMBL/GenBank/DDBJ databases">
        <authorList>
            <person name="Criscuolo A."/>
        </authorList>
    </citation>
    <scope>NUCLEOTIDE SEQUENCE [LARGE SCALE GENOMIC DNA]</scope>
    <source>
        <strain evidence="6">CIP 111951</strain>
    </source>
</reference>
<dbReference type="SUPFAM" id="SSF46894">
    <property type="entry name" value="C-terminal effector domain of the bipartite response regulators"/>
    <property type="match status" value="1"/>
</dbReference>
<dbReference type="SMART" id="SM00862">
    <property type="entry name" value="Trans_reg_C"/>
    <property type="match status" value="1"/>
</dbReference>
<feature type="domain" description="OmpR/PhoB-type" evidence="4">
    <location>
        <begin position="1"/>
        <end position="93"/>
    </location>
</feature>
<accession>A0ABN8UGG2</accession>